<dbReference type="Proteomes" id="UP001595632">
    <property type="component" value="Unassembled WGS sequence"/>
</dbReference>
<dbReference type="Gene3D" id="3.40.50.300">
    <property type="entry name" value="P-loop containing nucleotide triphosphate hydrolases"/>
    <property type="match status" value="1"/>
</dbReference>
<dbReference type="RefSeq" id="WP_275630714.1">
    <property type="nucleotide sequence ID" value="NZ_JARGYD010000001.1"/>
</dbReference>
<keyword evidence="1" id="KW-0808">Transferase</keyword>
<evidence type="ECO:0000313" key="2">
    <source>
        <dbReference type="Proteomes" id="UP001595632"/>
    </source>
</evidence>
<comment type="caution">
    <text evidence="1">The sequence shown here is derived from an EMBL/GenBank/DDBJ whole genome shotgun (WGS) entry which is preliminary data.</text>
</comment>
<dbReference type="PANTHER" id="PTHR10285">
    <property type="entry name" value="URIDINE KINASE"/>
    <property type="match status" value="1"/>
</dbReference>
<dbReference type="InterPro" id="IPR027417">
    <property type="entry name" value="P-loop_NTPase"/>
</dbReference>
<protein>
    <submittedName>
        <fullName evidence="1">Nucleoside/nucleotide kinase family protein</fullName>
    </submittedName>
</protein>
<evidence type="ECO:0000313" key="1">
    <source>
        <dbReference type="EMBL" id="MFC3143424.1"/>
    </source>
</evidence>
<reference evidence="2" key="1">
    <citation type="journal article" date="2019" name="Int. J. Syst. Evol. Microbiol.">
        <title>The Global Catalogue of Microorganisms (GCM) 10K type strain sequencing project: providing services to taxonomists for standard genome sequencing and annotation.</title>
        <authorList>
            <consortium name="The Broad Institute Genomics Platform"/>
            <consortium name="The Broad Institute Genome Sequencing Center for Infectious Disease"/>
            <person name="Wu L."/>
            <person name="Ma J."/>
        </authorList>
    </citation>
    <scope>NUCLEOTIDE SEQUENCE [LARGE SCALE GENOMIC DNA]</scope>
    <source>
        <strain evidence="2">KCTC 52366</strain>
    </source>
</reference>
<dbReference type="EMBL" id="JBHRTB010000010">
    <property type="protein sequence ID" value="MFC3143424.1"/>
    <property type="molecule type" value="Genomic_DNA"/>
</dbReference>
<accession>A0ABV7GTB6</accession>
<organism evidence="1 2">
    <name type="scientific">Psychromarinibacter halotolerans</name>
    <dbReference type="NCBI Taxonomy" id="1775175"/>
    <lineage>
        <taxon>Bacteria</taxon>
        <taxon>Pseudomonadati</taxon>
        <taxon>Pseudomonadota</taxon>
        <taxon>Alphaproteobacteria</taxon>
        <taxon>Rhodobacterales</taxon>
        <taxon>Paracoccaceae</taxon>
        <taxon>Psychromarinibacter</taxon>
    </lineage>
</organism>
<dbReference type="SUPFAM" id="SSF52540">
    <property type="entry name" value="P-loop containing nucleoside triphosphate hydrolases"/>
    <property type="match status" value="1"/>
</dbReference>
<keyword evidence="2" id="KW-1185">Reference proteome</keyword>
<dbReference type="NCBIfam" id="NF006746">
    <property type="entry name" value="PRK09270.1-5"/>
    <property type="match status" value="1"/>
</dbReference>
<keyword evidence="1" id="KW-0418">Kinase</keyword>
<proteinExistence type="predicted"/>
<dbReference type="Pfam" id="PF13238">
    <property type="entry name" value="AAA_18"/>
    <property type="match status" value="1"/>
</dbReference>
<dbReference type="GO" id="GO:0016301">
    <property type="term" value="F:kinase activity"/>
    <property type="evidence" value="ECO:0007669"/>
    <property type="project" value="UniProtKB-KW"/>
</dbReference>
<gene>
    <name evidence="1" type="ORF">ACFOGP_11930</name>
</gene>
<name>A0ABV7GTB6_9RHOB</name>
<sequence>MDSKIIDIADLPGLIRANDGATRTLTAIAGPPGAGKSTVADRLAEMLNADQPDSAAVFPMDGFHYDDMILNARGWRPRKGAPHTFDVAGFAHMLGRLRANAEPEIAVPVFDRAIETSRNAARIIPQSVRHIVVEGNYLLLQDPPWDALASQFDTTVFLDVPYDTLKARLTDRWKALAPDDFETKMEGNDLPNARLVLERSRDADYRILNA</sequence>